<sequence length="111" mass="12552">MQPSIIFDFIGQPCIILWCAVKLLLPRTLMEANDNGSLSQGLTVAAMLSAETSLLKRKHTPLNFPDGGGLGDHIQLLQMYEMWDSTNFDIEWCREHGLQLQEMTFVKDIRG</sequence>
<evidence type="ECO:0000313" key="1">
    <source>
        <dbReference type="EMBL" id="KAK9707496.1"/>
    </source>
</evidence>
<name>A0AAW1JTY9_SAPOF</name>
<dbReference type="EMBL" id="JBDFQZ010000007">
    <property type="protein sequence ID" value="KAK9707496.1"/>
    <property type="molecule type" value="Genomic_DNA"/>
</dbReference>
<reference evidence="1" key="1">
    <citation type="submission" date="2024-03" db="EMBL/GenBank/DDBJ databases">
        <title>WGS assembly of Saponaria officinalis var. Norfolk2.</title>
        <authorList>
            <person name="Jenkins J."/>
            <person name="Shu S."/>
            <person name="Grimwood J."/>
            <person name="Barry K."/>
            <person name="Goodstein D."/>
            <person name="Schmutz J."/>
            <person name="Leebens-Mack J."/>
            <person name="Osbourn A."/>
        </authorList>
    </citation>
    <scope>NUCLEOTIDE SEQUENCE [LARGE SCALE GENOMIC DNA]</scope>
    <source>
        <strain evidence="1">JIC</strain>
    </source>
</reference>
<accession>A0AAW1JTY9</accession>
<evidence type="ECO:0000313" key="2">
    <source>
        <dbReference type="Proteomes" id="UP001443914"/>
    </source>
</evidence>
<keyword evidence="2" id="KW-1185">Reference proteome</keyword>
<comment type="caution">
    <text evidence="1">The sequence shown here is derived from an EMBL/GenBank/DDBJ whole genome shotgun (WGS) entry which is preliminary data.</text>
</comment>
<gene>
    <name evidence="1" type="ORF">RND81_07G201500</name>
</gene>
<dbReference type="AlphaFoldDB" id="A0AAW1JTY9"/>
<proteinExistence type="predicted"/>
<protein>
    <submittedName>
        <fullName evidence="1">Uncharacterized protein</fullName>
    </submittedName>
</protein>
<organism evidence="1 2">
    <name type="scientific">Saponaria officinalis</name>
    <name type="common">Common soapwort</name>
    <name type="synonym">Lychnis saponaria</name>
    <dbReference type="NCBI Taxonomy" id="3572"/>
    <lineage>
        <taxon>Eukaryota</taxon>
        <taxon>Viridiplantae</taxon>
        <taxon>Streptophyta</taxon>
        <taxon>Embryophyta</taxon>
        <taxon>Tracheophyta</taxon>
        <taxon>Spermatophyta</taxon>
        <taxon>Magnoliopsida</taxon>
        <taxon>eudicotyledons</taxon>
        <taxon>Gunneridae</taxon>
        <taxon>Pentapetalae</taxon>
        <taxon>Caryophyllales</taxon>
        <taxon>Caryophyllaceae</taxon>
        <taxon>Caryophylleae</taxon>
        <taxon>Saponaria</taxon>
    </lineage>
</organism>
<dbReference type="Proteomes" id="UP001443914">
    <property type="component" value="Unassembled WGS sequence"/>
</dbReference>